<evidence type="ECO:0000313" key="3">
    <source>
        <dbReference type="Proteomes" id="UP001583186"/>
    </source>
</evidence>
<organism evidence="2 3">
    <name type="scientific">Sporothrix stenoceras</name>
    <dbReference type="NCBI Taxonomy" id="5173"/>
    <lineage>
        <taxon>Eukaryota</taxon>
        <taxon>Fungi</taxon>
        <taxon>Dikarya</taxon>
        <taxon>Ascomycota</taxon>
        <taxon>Pezizomycotina</taxon>
        <taxon>Sordariomycetes</taxon>
        <taxon>Sordariomycetidae</taxon>
        <taxon>Ophiostomatales</taxon>
        <taxon>Ophiostomataceae</taxon>
        <taxon>Sporothrix</taxon>
    </lineage>
</organism>
<dbReference type="Pfam" id="PF26528">
    <property type="entry name" value="SnoaL_6"/>
    <property type="match status" value="1"/>
</dbReference>
<keyword evidence="3" id="KW-1185">Reference proteome</keyword>
<dbReference type="EMBL" id="JAWCUI010000107">
    <property type="protein sequence ID" value="KAL1887834.1"/>
    <property type="molecule type" value="Genomic_DNA"/>
</dbReference>
<accession>A0ABR3YI65</accession>
<name>A0ABR3YI65_9PEZI</name>
<evidence type="ECO:0000313" key="2">
    <source>
        <dbReference type="EMBL" id="KAL1887834.1"/>
    </source>
</evidence>
<dbReference type="Proteomes" id="UP001583186">
    <property type="component" value="Unassembled WGS sequence"/>
</dbReference>
<protein>
    <recommendedName>
        <fullName evidence="1">SnoaL-like domain-containing protein</fullName>
    </recommendedName>
</protein>
<proteinExistence type="predicted"/>
<gene>
    <name evidence="2" type="ORF">Sste5346_009946</name>
</gene>
<dbReference type="InterPro" id="IPR058931">
    <property type="entry name" value="SnoaL_6"/>
</dbReference>
<comment type="caution">
    <text evidence="2">The sequence shown here is derived from an EMBL/GenBank/DDBJ whole genome shotgun (WGS) entry which is preliminary data.</text>
</comment>
<feature type="domain" description="SnoaL-like" evidence="1">
    <location>
        <begin position="7"/>
        <end position="181"/>
    </location>
</feature>
<evidence type="ECO:0000259" key="1">
    <source>
        <dbReference type="Pfam" id="PF26528"/>
    </source>
</evidence>
<reference evidence="2 3" key="1">
    <citation type="journal article" date="2024" name="IMA Fungus">
        <title>IMA Genome - F19 : A genome assembly and annotation guide to empower mycologists, including annotated draft genome sequences of Ceratocystis pirilliformis, Diaporthe australafricana, Fusarium ophioides, Paecilomyces lecythidis, and Sporothrix stenoceras.</title>
        <authorList>
            <person name="Aylward J."/>
            <person name="Wilson A.M."/>
            <person name="Visagie C.M."/>
            <person name="Spraker J."/>
            <person name="Barnes I."/>
            <person name="Buitendag C."/>
            <person name="Ceriani C."/>
            <person name="Del Mar Angel L."/>
            <person name="du Plessis D."/>
            <person name="Fuchs T."/>
            <person name="Gasser K."/>
            <person name="Kramer D."/>
            <person name="Li W."/>
            <person name="Munsamy K."/>
            <person name="Piso A."/>
            <person name="Price J.L."/>
            <person name="Sonnekus B."/>
            <person name="Thomas C."/>
            <person name="van der Nest A."/>
            <person name="van Dijk A."/>
            <person name="van Heerden A."/>
            <person name="van Vuuren N."/>
            <person name="Yilmaz N."/>
            <person name="Duong T.A."/>
            <person name="van der Merwe N.A."/>
            <person name="Wingfield M.J."/>
            <person name="Wingfield B.D."/>
        </authorList>
    </citation>
    <scope>NUCLEOTIDE SEQUENCE [LARGE SCALE GENOMIC DNA]</scope>
    <source>
        <strain evidence="2 3">CMW 5346</strain>
    </source>
</reference>
<sequence length="189" mass="21354">MTSIPSITVTDHVIQLYTAYRHTTDNDAKGLFFAVDCRQICRPIPSYAAQDRVTIVRYLHESSGLSIDGSAVKEEKAKKSFATIRPLRPDEYEFGMDEQVKPAGFATADDLKKYALEQGWIGMRVDLWDEEEGELTADGQPQGTLIKVQYWYGKEQKEDGTADWIQVLHDIMYIGQLDGTQGKEGELIE</sequence>